<protein>
    <submittedName>
        <fullName evidence="2">Uncharacterized protein</fullName>
    </submittedName>
</protein>
<reference evidence="3" key="1">
    <citation type="journal article" date="2019" name="Int. J. Syst. Evol. Microbiol.">
        <title>The Global Catalogue of Microorganisms (GCM) 10K type strain sequencing project: providing services to taxonomists for standard genome sequencing and annotation.</title>
        <authorList>
            <consortium name="The Broad Institute Genomics Platform"/>
            <consortium name="The Broad Institute Genome Sequencing Center for Infectious Disease"/>
            <person name="Wu L."/>
            <person name="Ma J."/>
        </authorList>
    </citation>
    <scope>NUCLEOTIDE SEQUENCE [LARGE SCALE GENOMIC DNA]</scope>
    <source>
        <strain evidence="3">JCM 15443</strain>
    </source>
</reference>
<sequence>MMPRLLLFLLCLTALAPAAQALKVQVWDRELQTKVGDGESSGGKLVMQFVGDYDGPVVVLFAPTDEEKARVTFPGLKSRYNGTLSDGKLTLQIPATAGERSVNTDVTFVKFLAPYKLTLSAQPAGQSLSLPGLKVALPLPVVPSLK</sequence>
<evidence type="ECO:0000313" key="2">
    <source>
        <dbReference type="EMBL" id="GGM11204.1"/>
    </source>
</evidence>
<accession>A0ABQ2GSG6</accession>
<dbReference type="EMBL" id="BMOM01000014">
    <property type="protein sequence ID" value="GGM11204.1"/>
    <property type="molecule type" value="Genomic_DNA"/>
</dbReference>
<name>A0ABQ2GSG6_9DEIO</name>
<dbReference type="Proteomes" id="UP000661918">
    <property type="component" value="Unassembled WGS sequence"/>
</dbReference>
<evidence type="ECO:0000313" key="3">
    <source>
        <dbReference type="Proteomes" id="UP000661918"/>
    </source>
</evidence>
<comment type="caution">
    <text evidence="2">The sequence shown here is derived from an EMBL/GenBank/DDBJ whole genome shotgun (WGS) entry which is preliminary data.</text>
</comment>
<keyword evidence="1" id="KW-0732">Signal</keyword>
<feature type="signal peptide" evidence="1">
    <location>
        <begin position="1"/>
        <end position="21"/>
    </location>
</feature>
<evidence type="ECO:0000256" key="1">
    <source>
        <dbReference type="SAM" id="SignalP"/>
    </source>
</evidence>
<proteinExistence type="predicted"/>
<gene>
    <name evidence="2" type="ORF">GCM10010841_19710</name>
</gene>
<feature type="chain" id="PRO_5045829299" evidence="1">
    <location>
        <begin position="22"/>
        <end position="146"/>
    </location>
</feature>
<keyword evidence="3" id="KW-1185">Reference proteome</keyword>
<organism evidence="2 3">
    <name type="scientific">Deinococcus aerophilus</name>
    <dbReference type="NCBI Taxonomy" id="522488"/>
    <lineage>
        <taxon>Bacteria</taxon>
        <taxon>Thermotogati</taxon>
        <taxon>Deinococcota</taxon>
        <taxon>Deinococci</taxon>
        <taxon>Deinococcales</taxon>
        <taxon>Deinococcaceae</taxon>
        <taxon>Deinococcus</taxon>
    </lineage>
</organism>